<dbReference type="InterPro" id="IPR001480">
    <property type="entry name" value="Bulb-type_lectin_dom"/>
</dbReference>
<evidence type="ECO:0000256" key="4">
    <source>
        <dbReference type="SAM" id="Phobius"/>
    </source>
</evidence>
<keyword evidence="8" id="KW-1185">Reference proteome</keyword>
<dbReference type="SUPFAM" id="SSF51110">
    <property type="entry name" value="alpha-D-mannose-specific plant lectins"/>
    <property type="match status" value="1"/>
</dbReference>
<feature type="transmembrane region" description="Helical" evidence="4">
    <location>
        <begin position="12"/>
        <end position="32"/>
    </location>
</feature>
<evidence type="ECO:0000313" key="7">
    <source>
        <dbReference type="EnsemblPlants" id="KRH55547"/>
    </source>
</evidence>
<dbReference type="SMR" id="A0A0R0JTR6"/>
<feature type="domain" description="Bulb-type lectin" evidence="5">
    <location>
        <begin position="29"/>
        <end position="131"/>
    </location>
</feature>
<dbReference type="Proteomes" id="UP000008827">
    <property type="component" value="Chromosome 6"/>
</dbReference>
<evidence type="ECO:0000256" key="2">
    <source>
        <dbReference type="ARBA" id="ARBA00023157"/>
    </source>
</evidence>
<reference evidence="7" key="2">
    <citation type="submission" date="2018-02" db="UniProtKB">
        <authorList>
            <consortium name="EnsemblPlants"/>
        </authorList>
    </citation>
    <scope>IDENTIFICATION</scope>
    <source>
        <strain evidence="7">Williams 82</strain>
    </source>
</reference>
<organism evidence="6">
    <name type="scientific">Glycine max</name>
    <name type="common">Soybean</name>
    <name type="synonym">Glycine hispida</name>
    <dbReference type="NCBI Taxonomy" id="3847"/>
    <lineage>
        <taxon>Eukaryota</taxon>
        <taxon>Viridiplantae</taxon>
        <taxon>Streptophyta</taxon>
        <taxon>Embryophyta</taxon>
        <taxon>Tracheophyta</taxon>
        <taxon>Spermatophyta</taxon>
        <taxon>Magnoliopsida</taxon>
        <taxon>eudicotyledons</taxon>
        <taxon>Gunneridae</taxon>
        <taxon>Pentapetalae</taxon>
        <taxon>rosids</taxon>
        <taxon>fabids</taxon>
        <taxon>Fabales</taxon>
        <taxon>Fabaceae</taxon>
        <taxon>Papilionoideae</taxon>
        <taxon>50 kb inversion clade</taxon>
        <taxon>NPAAA clade</taxon>
        <taxon>indigoferoid/millettioid clade</taxon>
        <taxon>Phaseoleae</taxon>
        <taxon>Glycine</taxon>
        <taxon>Glycine subgen. Soja</taxon>
    </lineage>
</organism>
<dbReference type="PROSITE" id="PS50927">
    <property type="entry name" value="BULB_LECTIN"/>
    <property type="match status" value="1"/>
</dbReference>
<dbReference type="Gramene" id="KRH55547">
    <property type="protein sequence ID" value="KRH55547"/>
    <property type="gene ID" value="GLYMA_06G261700"/>
</dbReference>
<evidence type="ECO:0000259" key="5">
    <source>
        <dbReference type="PROSITE" id="PS50927"/>
    </source>
</evidence>
<keyword evidence="4" id="KW-0472">Membrane</keyword>
<evidence type="ECO:0000256" key="1">
    <source>
        <dbReference type="ARBA" id="ARBA00022729"/>
    </source>
</evidence>
<sequence length="131" mass="14951">MNRTISLSIFPFMFIVVGYMLVASKFLQLYILNVSQSISDGKTLVSSRGVFEHNFFSPGNSKNHYLGIWYENIPTDRVFWVANRANSINDSSDYLTFNSRGNPELRQHDTVVWYTNITIYHSGAQNPDGTS</sequence>
<keyword evidence="3" id="KW-0325">Glycoprotein</keyword>
<dbReference type="EnsemblPlants" id="KRH55547">
    <property type="protein sequence ID" value="KRH55547"/>
    <property type="gene ID" value="GLYMA_06G261700"/>
</dbReference>
<keyword evidence="2" id="KW-1015">Disulfide bond</keyword>
<dbReference type="InParanoid" id="A0A0R0JTR6"/>
<dbReference type="EMBL" id="CM000839">
    <property type="protein sequence ID" value="KRH55547.1"/>
    <property type="molecule type" value="Genomic_DNA"/>
</dbReference>
<keyword evidence="1" id="KW-0732">Signal</keyword>
<evidence type="ECO:0000313" key="8">
    <source>
        <dbReference type="Proteomes" id="UP000008827"/>
    </source>
</evidence>
<reference evidence="6" key="3">
    <citation type="submission" date="2018-07" db="EMBL/GenBank/DDBJ databases">
        <title>WGS assembly of Glycine max.</title>
        <authorList>
            <person name="Schmutz J."/>
            <person name="Cannon S."/>
            <person name="Schlueter J."/>
            <person name="Ma J."/>
            <person name="Mitros T."/>
            <person name="Nelson W."/>
            <person name="Hyten D."/>
            <person name="Song Q."/>
            <person name="Thelen J."/>
            <person name="Cheng J."/>
            <person name="Xu D."/>
            <person name="Hellsten U."/>
            <person name="May G."/>
            <person name="Yu Y."/>
            <person name="Sakurai T."/>
            <person name="Umezawa T."/>
            <person name="Bhattacharyya M."/>
            <person name="Sandhu D."/>
            <person name="Valliyodan B."/>
            <person name="Lindquist E."/>
            <person name="Peto M."/>
            <person name="Grant D."/>
            <person name="Shu S."/>
            <person name="Goodstein D."/>
            <person name="Barry K."/>
            <person name="Futrell-Griggs M."/>
            <person name="Abernathy B."/>
            <person name="Du J."/>
            <person name="Tian Z."/>
            <person name="Zhu L."/>
            <person name="Gill N."/>
            <person name="Joshi T."/>
            <person name="Libault M."/>
            <person name="Sethuraman A."/>
            <person name="Zhang X."/>
            <person name="Shinozaki K."/>
            <person name="Nguyen H."/>
            <person name="Wing R."/>
            <person name="Cregan P."/>
            <person name="Specht J."/>
            <person name="Grimwood J."/>
            <person name="Rokhsar D."/>
            <person name="Stacey G."/>
            <person name="Shoemaker R."/>
            <person name="Jackson S."/>
        </authorList>
    </citation>
    <scope>NUCLEOTIDE SEQUENCE</scope>
    <source>
        <tissue evidence="6">Callus</tissue>
    </source>
</reference>
<dbReference type="AlphaFoldDB" id="A0A0R0JTR6"/>
<gene>
    <name evidence="6" type="ORF">GLYMA_06G261700</name>
</gene>
<name>A0A0R0JTR6_SOYBN</name>
<protein>
    <recommendedName>
        <fullName evidence="5">Bulb-type lectin domain-containing protein</fullName>
    </recommendedName>
</protein>
<evidence type="ECO:0000256" key="3">
    <source>
        <dbReference type="ARBA" id="ARBA00023180"/>
    </source>
</evidence>
<accession>A0A0R0JTR6</accession>
<reference evidence="6 7" key="1">
    <citation type="journal article" date="2010" name="Nature">
        <title>Genome sequence of the palaeopolyploid soybean.</title>
        <authorList>
            <person name="Schmutz J."/>
            <person name="Cannon S.B."/>
            <person name="Schlueter J."/>
            <person name="Ma J."/>
            <person name="Mitros T."/>
            <person name="Nelson W."/>
            <person name="Hyten D.L."/>
            <person name="Song Q."/>
            <person name="Thelen J.J."/>
            <person name="Cheng J."/>
            <person name="Xu D."/>
            <person name="Hellsten U."/>
            <person name="May G.D."/>
            <person name="Yu Y."/>
            <person name="Sakurai T."/>
            <person name="Umezawa T."/>
            <person name="Bhattacharyya M.K."/>
            <person name="Sandhu D."/>
            <person name="Valliyodan B."/>
            <person name="Lindquist E."/>
            <person name="Peto M."/>
            <person name="Grant D."/>
            <person name="Shu S."/>
            <person name="Goodstein D."/>
            <person name="Barry K."/>
            <person name="Futrell-Griggs M."/>
            <person name="Abernathy B."/>
            <person name="Du J."/>
            <person name="Tian Z."/>
            <person name="Zhu L."/>
            <person name="Gill N."/>
            <person name="Joshi T."/>
            <person name="Libault M."/>
            <person name="Sethuraman A."/>
            <person name="Zhang X.-C."/>
            <person name="Shinozaki K."/>
            <person name="Nguyen H.T."/>
            <person name="Wing R.A."/>
            <person name="Cregan P."/>
            <person name="Specht J."/>
            <person name="Grimwood J."/>
            <person name="Rokhsar D."/>
            <person name="Stacey G."/>
            <person name="Shoemaker R.C."/>
            <person name="Jackson S.A."/>
        </authorList>
    </citation>
    <scope>NUCLEOTIDE SEQUENCE</scope>
    <source>
        <strain evidence="7">cv. Williams 82</strain>
        <tissue evidence="6">Callus</tissue>
    </source>
</reference>
<dbReference type="SMART" id="SM00108">
    <property type="entry name" value="B_lectin"/>
    <property type="match status" value="1"/>
</dbReference>
<keyword evidence="4" id="KW-1133">Transmembrane helix</keyword>
<dbReference type="PANTHER" id="PTHR32444">
    <property type="entry name" value="BULB-TYPE LECTIN DOMAIN-CONTAINING PROTEIN"/>
    <property type="match status" value="1"/>
</dbReference>
<evidence type="ECO:0000313" key="6">
    <source>
        <dbReference type="EMBL" id="KRH55547.1"/>
    </source>
</evidence>
<dbReference type="Gene3D" id="2.90.10.10">
    <property type="entry name" value="Bulb-type lectin domain"/>
    <property type="match status" value="1"/>
</dbReference>
<proteinExistence type="predicted"/>
<dbReference type="PANTHER" id="PTHR32444:SF235">
    <property type="entry name" value="OS01G0783900 PROTEIN"/>
    <property type="match status" value="1"/>
</dbReference>
<dbReference type="InterPro" id="IPR036426">
    <property type="entry name" value="Bulb-type_lectin_dom_sf"/>
</dbReference>
<keyword evidence="4" id="KW-0812">Transmembrane</keyword>